<dbReference type="Proteomes" id="UP000004995">
    <property type="component" value="Unassembled WGS sequence"/>
</dbReference>
<dbReference type="InParanoid" id="K3Y2X8"/>
<reference evidence="1" key="2">
    <citation type="submission" date="2018-08" db="UniProtKB">
        <authorList>
            <consortium name="EnsemblPlants"/>
        </authorList>
    </citation>
    <scope>IDENTIFICATION</scope>
    <source>
        <strain evidence="1">Yugu1</strain>
    </source>
</reference>
<dbReference type="AlphaFoldDB" id="K3Y2X8"/>
<accession>K3Y2X8</accession>
<evidence type="ECO:0000313" key="1">
    <source>
        <dbReference type="EnsemblPlants" id="KQL11309"/>
    </source>
</evidence>
<sequence>MVPAQKCVKSGSRAAGPAAACWCPSRPFISAVTEPCRCLGRLCVVDSRMCLVSWTEATSTVLQIVVYWAHVPRGYGIV</sequence>
<organism evidence="1 2">
    <name type="scientific">Setaria italica</name>
    <name type="common">Foxtail millet</name>
    <name type="synonym">Panicum italicum</name>
    <dbReference type="NCBI Taxonomy" id="4555"/>
    <lineage>
        <taxon>Eukaryota</taxon>
        <taxon>Viridiplantae</taxon>
        <taxon>Streptophyta</taxon>
        <taxon>Embryophyta</taxon>
        <taxon>Tracheophyta</taxon>
        <taxon>Spermatophyta</taxon>
        <taxon>Magnoliopsida</taxon>
        <taxon>Liliopsida</taxon>
        <taxon>Poales</taxon>
        <taxon>Poaceae</taxon>
        <taxon>PACMAD clade</taxon>
        <taxon>Panicoideae</taxon>
        <taxon>Panicodae</taxon>
        <taxon>Paniceae</taxon>
        <taxon>Cenchrinae</taxon>
        <taxon>Setaria</taxon>
    </lineage>
</organism>
<proteinExistence type="predicted"/>
<dbReference type="HOGENOM" id="CLU_2626647_0_0_1"/>
<dbReference type="Gramene" id="KQL11309">
    <property type="protein sequence ID" value="KQL11309"/>
    <property type="gene ID" value="SETIT_008562mg"/>
</dbReference>
<evidence type="ECO:0000313" key="2">
    <source>
        <dbReference type="Proteomes" id="UP000004995"/>
    </source>
</evidence>
<reference evidence="2" key="1">
    <citation type="journal article" date="2012" name="Nat. Biotechnol.">
        <title>Reference genome sequence of the model plant Setaria.</title>
        <authorList>
            <person name="Bennetzen J.L."/>
            <person name="Schmutz J."/>
            <person name="Wang H."/>
            <person name="Percifield R."/>
            <person name="Hawkins J."/>
            <person name="Pontaroli A.C."/>
            <person name="Estep M."/>
            <person name="Feng L."/>
            <person name="Vaughn J.N."/>
            <person name="Grimwood J."/>
            <person name="Jenkins J."/>
            <person name="Barry K."/>
            <person name="Lindquist E."/>
            <person name="Hellsten U."/>
            <person name="Deshpande S."/>
            <person name="Wang X."/>
            <person name="Wu X."/>
            <person name="Mitros T."/>
            <person name="Triplett J."/>
            <person name="Yang X."/>
            <person name="Ye C.Y."/>
            <person name="Mauro-Herrera M."/>
            <person name="Wang L."/>
            <person name="Li P."/>
            <person name="Sharma M."/>
            <person name="Sharma R."/>
            <person name="Ronald P.C."/>
            <person name="Panaud O."/>
            <person name="Kellogg E.A."/>
            <person name="Brutnell T.P."/>
            <person name="Doust A.N."/>
            <person name="Tuskan G.A."/>
            <person name="Rokhsar D."/>
            <person name="Devos K.M."/>
        </authorList>
    </citation>
    <scope>NUCLEOTIDE SEQUENCE [LARGE SCALE GENOMIC DNA]</scope>
    <source>
        <strain evidence="2">cv. Yugu1</strain>
    </source>
</reference>
<dbReference type="EnsemblPlants" id="KQL11309">
    <property type="protein sequence ID" value="KQL11309"/>
    <property type="gene ID" value="SETIT_008562mg"/>
</dbReference>
<dbReference type="EMBL" id="AGNK02002596">
    <property type="status" value="NOT_ANNOTATED_CDS"/>
    <property type="molecule type" value="Genomic_DNA"/>
</dbReference>
<protein>
    <submittedName>
        <fullName evidence="1">Uncharacterized protein</fullName>
    </submittedName>
</protein>
<name>K3Y2X8_SETIT</name>
<keyword evidence="2" id="KW-1185">Reference proteome</keyword>